<dbReference type="OrthoDB" id="6611612at2759"/>
<evidence type="ECO:0000256" key="1">
    <source>
        <dbReference type="SAM" id="Coils"/>
    </source>
</evidence>
<protein>
    <submittedName>
        <fullName evidence="2">Uncharacterized protein</fullName>
    </submittedName>
</protein>
<comment type="caution">
    <text evidence="2">The sequence shown here is derived from an EMBL/GenBank/DDBJ whole genome shotgun (WGS) entry which is preliminary data.</text>
</comment>
<sequence length="190" mass="22955">MNGDKLFNETRDLEKRFLQFKEFWDDLIQQSNVLDEEQLYLCDKLSKLNFKINDLQTNKIQLDELRCKFEKDVDDLTEKNKQYVFLTTHLEALNQRKYLLEKYSLKKGLELEENKLKDKIDDVWKYFDNKNSKLDDEIKNLEQKLANRQEIVSKMFEKECNQYKKSIEKLKNENIILNKKLSLISKIGED</sequence>
<keyword evidence="1" id="KW-0175">Coiled coil</keyword>
<feature type="coiled-coil region" evidence="1">
    <location>
        <begin position="131"/>
        <end position="180"/>
    </location>
</feature>
<reference evidence="2 3" key="1">
    <citation type="submission" date="2019-08" db="EMBL/GenBank/DDBJ databases">
        <title>The genome of the soybean aphid Biotype 1, its phylome, world population structure and adaptation to the North American continent.</title>
        <authorList>
            <person name="Giordano R."/>
            <person name="Donthu R.K."/>
            <person name="Hernandez A.G."/>
            <person name="Wright C.L."/>
            <person name="Zimin A.V."/>
        </authorList>
    </citation>
    <scope>NUCLEOTIDE SEQUENCE [LARGE SCALE GENOMIC DNA]</scope>
    <source>
        <tissue evidence="2">Whole aphids</tissue>
    </source>
</reference>
<keyword evidence="3" id="KW-1185">Reference proteome</keyword>
<dbReference type="Proteomes" id="UP000475862">
    <property type="component" value="Unassembled WGS sequence"/>
</dbReference>
<name>A0A6G0TSW7_APHGL</name>
<dbReference type="AlphaFoldDB" id="A0A6G0TSW7"/>
<dbReference type="EMBL" id="VYZN01000017">
    <property type="protein sequence ID" value="KAE9538114.1"/>
    <property type="molecule type" value="Genomic_DNA"/>
</dbReference>
<proteinExistence type="predicted"/>
<evidence type="ECO:0000313" key="2">
    <source>
        <dbReference type="EMBL" id="KAE9538114.1"/>
    </source>
</evidence>
<gene>
    <name evidence="2" type="ORF">AGLY_006086</name>
</gene>
<evidence type="ECO:0000313" key="3">
    <source>
        <dbReference type="Proteomes" id="UP000475862"/>
    </source>
</evidence>
<organism evidence="2 3">
    <name type="scientific">Aphis glycines</name>
    <name type="common">Soybean aphid</name>
    <dbReference type="NCBI Taxonomy" id="307491"/>
    <lineage>
        <taxon>Eukaryota</taxon>
        <taxon>Metazoa</taxon>
        <taxon>Ecdysozoa</taxon>
        <taxon>Arthropoda</taxon>
        <taxon>Hexapoda</taxon>
        <taxon>Insecta</taxon>
        <taxon>Pterygota</taxon>
        <taxon>Neoptera</taxon>
        <taxon>Paraneoptera</taxon>
        <taxon>Hemiptera</taxon>
        <taxon>Sternorrhyncha</taxon>
        <taxon>Aphidomorpha</taxon>
        <taxon>Aphidoidea</taxon>
        <taxon>Aphididae</taxon>
        <taxon>Aphidini</taxon>
        <taxon>Aphis</taxon>
        <taxon>Aphis</taxon>
    </lineage>
</organism>
<accession>A0A6G0TSW7</accession>